<dbReference type="AlphaFoldDB" id="A0AAW0AM33"/>
<feature type="domain" description="DUF6534" evidence="2">
    <location>
        <begin position="180"/>
        <end position="266"/>
    </location>
</feature>
<feature type="transmembrane region" description="Helical" evidence="1">
    <location>
        <begin position="207"/>
        <end position="228"/>
    </location>
</feature>
<accession>A0AAW0AM33</accession>
<comment type="caution">
    <text evidence="3">The sequence shown here is derived from an EMBL/GenBank/DDBJ whole genome shotgun (WGS) entry which is preliminary data.</text>
</comment>
<evidence type="ECO:0000256" key="1">
    <source>
        <dbReference type="SAM" id="Phobius"/>
    </source>
</evidence>
<protein>
    <recommendedName>
        <fullName evidence="2">DUF6534 domain-containing protein</fullName>
    </recommendedName>
</protein>
<dbReference type="PANTHER" id="PTHR40465">
    <property type="entry name" value="CHROMOSOME 1, WHOLE GENOME SHOTGUN SEQUENCE"/>
    <property type="match status" value="1"/>
</dbReference>
<feature type="transmembrane region" description="Helical" evidence="1">
    <location>
        <begin position="20"/>
        <end position="44"/>
    </location>
</feature>
<keyword evidence="1" id="KW-0812">Transmembrane</keyword>
<evidence type="ECO:0000313" key="4">
    <source>
        <dbReference type="Proteomes" id="UP001362999"/>
    </source>
</evidence>
<gene>
    <name evidence="3" type="ORF">R3P38DRAFT_3206218</name>
</gene>
<proteinExistence type="predicted"/>
<dbReference type="EMBL" id="JAWWNJ010000058">
    <property type="protein sequence ID" value="KAK7013658.1"/>
    <property type="molecule type" value="Genomic_DNA"/>
</dbReference>
<feature type="transmembrane region" description="Helical" evidence="1">
    <location>
        <begin position="97"/>
        <end position="117"/>
    </location>
</feature>
<organism evidence="3 4">
    <name type="scientific">Favolaschia claudopus</name>
    <dbReference type="NCBI Taxonomy" id="2862362"/>
    <lineage>
        <taxon>Eukaryota</taxon>
        <taxon>Fungi</taxon>
        <taxon>Dikarya</taxon>
        <taxon>Basidiomycota</taxon>
        <taxon>Agaricomycotina</taxon>
        <taxon>Agaricomycetes</taxon>
        <taxon>Agaricomycetidae</taxon>
        <taxon>Agaricales</taxon>
        <taxon>Marasmiineae</taxon>
        <taxon>Mycenaceae</taxon>
        <taxon>Favolaschia</taxon>
    </lineage>
</organism>
<feature type="transmembrane region" description="Helical" evidence="1">
    <location>
        <begin position="170"/>
        <end position="195"/>
    </location>
</feature>
<dbReference type="PANTHER" id="PTHR40465:SF1">
    <property type="entry name" value="DUF6534 DOMAIN-CONTAINING PROTEIN"/>
    <property type="match status" value="1"/>
</dbReference>
<feature type="transmembrane region" description="Helical" evidence="1">
    <location>
        <begin position="240"/>
        <end position="261"/>
    </location>
</feature>
<evidence type="ECO:0000259" key="2">
    <source>
        <dbReference type="Pfam" id="PF20152"/>
    </source>
</evidence>
<keyword evidence="1" id="KW-0472">Membrane</keyword>
<evidence type="ECO:0000313" key="3">
    <source>
        <dbReference type="EMBL" id="KAK7013658.1"/>
    </source>
</evidence>
<name>A0AAW0AM33_9AGAR</name>
<keyword evidence="1" id="KW-1133">Transmembrane helix</keyword>
<feature type="transmembrane region" description="Helical" evidence="1">
    <location>
        <begin position="56"/>
        <end position="77"/>
    </location>
</feature>
<dbReference type="Pfam" id="PF20152">
    <property type="entry name" value="DUF6534"/>
    <property type="match status" value="1"/>
</dbReference>
<reference evidence="3 4" key="1">
    <citation type="journal article" date="2024" name="J Genomics">
        <title>Draft genome sequencing and assembly of Favolaschia claudopus CIRM-BRFM 2984 isolated from oak limbs.</title>
        <authorList>
            <person name="Navarro D."/>
            <person name="Drula E."/>
            <person name="Chaduli D."/>
            <person name="Cazenave R."/>
            <person name="Ahrendt S."/>
            <person name="Wang J."/>
            <person name="Lipzen A."/>
            <person name="Daum C."/>
            <person name="Barry K."/>
            <person name="Grigoriev I.V."/>
            <person name="Favel A."/>
            <person name="Rosso M.N."/>
            <person name="Martin F."/>
        </authorList>
    </citation>
    <scope>NUCLEOTIDE SEQUENCE [LARGE SCALE GENOMIC DNA]</scope>
    <source>
        <strain evidence="3 4">CIRM-BRFM 2984</strain>
    </source>
</reference>
<dbReference type="InterPro" id="IPR045339">
    <property type="entry name" value="DUF6534"/>
</dbReference>
<sequence>MVHLLTSRATLVPLDNTLGVSLIGLILSSILFGVTCLQIYLYFTRYSSRDQVALKLFVVLLLLMDSLHLAFISHAFYRIVVSNFGDYASLGQPPWTLLVQVVLGVTVATMVQLFYAWRIYRLSKGVIIPVLGAICALVSFALSALYTHKALTQPFSTTSATGKVTYNNTVFSATGLGFIMASDIIVACAMLYHLSRSKSEFQGTKKALNTLVAYFVSSGALTTLFAIGDLVAEAVSPSTLYEAPFFFILIRLHCLSFMSILNSRDHVRNQLHMSGHAMVTMPSSYRTTTDTESGMNPAAETKTTESRAMAFADARQVGSFEDMGSKR</sequence>
<dbReference type="Proteomes" id="UP001362999">
    <property type="component" value="Unassembled WGS sequence"/>
</dbReference>
<feature type="transmembrane region" description="Helical" evidence="1">
    <location>
        <begin position="126"/>
        <end position="146"/>
    </location>
</feature>
<keyword evidence="4" id="KW-1185">Reference proteome</keyword>